<evidence type="ECO:0000313" key="3">
    <source>
        <dbReference type="Proteomes" id="UP000199063"/>
    </source>
</evidence>
<dbReference type="SUPFAM" id="SSF54909">
    <property type="entry name" value="Dimeric alpha+beta barrel"/>
    <property type="match status" value="1"/>
</dbReference>
<dbReference type="Proteomes" id="UP000199063">
    <property type="component" value="Unassembled WGS sequence"/>
</dbReference>
<keyword evidence="2" id="KW-0560">Oxidoreductase</keyword>
<reference evidence="3" key="1">
    <citation type="submission" date="2016-10" db="EMBL/GenBank/DDBJ databases">
        <authorList>
            <person name="Varghese N."/>
            <person name="Submissions S."/>
        </authorList>
    </citation>
    <scope>NUCLEOTIDE SEQUENCE [LARGE SCALE GENOMIC DNA]</scope>
    <source>
        <strain evidence="3">CGMCC 4.7042</strain>
    </source>
</reference>
<keyword evidence="2" id="KW-0503">Monooxygenase</keyword>
<evidence type="ECO:0000313" key="2">
    <source>
        <dbReference type="EMBL" id="SDN71947.1"/>
    </source>
</evidence>
<dbReference type="InterPro" id="IPR007138">
    <property type="entry name" value="ABM_dom"/>
</dbReference>
<accession>A0A1H0DNX5</accession>
<gene>
    <name evidence="2" type="ORF">SAMN05444921_13528</name>
</gene>
<evidence type="ECO:0000259" key="1">
    <source>
        <dbReference type="PROSITE" id="PS51725"/>
    </source>
</evidence>
<proteinExistence type="predicted"/>
<dbReference type="Gene3D" id="3.30.70.100">
    <property type="match status" value="1"/>
</dbReference>
<dbReference type="GO" id="GO:0004497">
    <property type="term" value="F:monooxygenase activity"/>
    <property type="evidence" value="ECO:0007669"/>
    <property type="project" value="UniProtKB-KW"/>
</dbReference>
<dbReference type="EMBL" id="FNHI01000035">
    <property type="protein sequence ID" value="SDN71947.1"/>
    <property type="molecule type" value="Genomic_DNA"/>
</dbReference>
<dbReference type="STRING" id="1196353.SAMN05444921_13528"/>
<dbReference type="PROSITE" id="PS51725">
    <property type="entry name" value="ABM"/>
    <property type="match status" value="1"/>
</dbReference>
<keyword evidence="3" id="KW-1185">Reference proteome</keyword>
<protein>
    <submittedName>
        <fullName evidence="2">Quinol monooxygenase YgiN</fullName>
    </submittedName>
</protein>
<feature type="domain" description="ABM" evidence="1">
    <location>
        <begin position="1"/>
        <end position="83"/>
    </location>
</feature>
<name>A0A1H0DNX5_9ACTN</name>
<sequence>MIREDAGDVTAVIQRLLAQTADFPGCLGLEVIIDDADRQRYIVIERWETAAAHDAYAAWRATPEGAPSELGAFLAAPPAQRVFSTSVAL</sequence>
<dbReference type="AlphaFoldDB" id="A0A1H0DNX5"/>
<dbReference type="Pfam" id="PF03992">
    <property type="entry name" value="ABM"/>
    <property type="match status" value="1"/>
</dbReference>
<dbReference type="InterPro" id="IPR011008">
    <property type="entry name" value="Dimeric_a/b-barrel"/>
</dbReference>
<organism evidence="2 3">
    <name type="scientific">Streptomyces wuyuanensis</name>
    <dbReference type="NCBI Taxonomy" id="1196353"/>
    <lineage>
        <taxon>Bacteria</taxon>
        <taxon>Bacillati</taxon>
        <taxon>Actinomycetota</taxon>
        <taxon>Actinomycetes</taxon>
        <taxon>Kitasatosporales</taxon>
        <taxon>Streptomycetaceae</taxon>
        <taxon>Streptomyces</taxon>
    </lineage>
</organism>